<evidence type="ECO:0000259" key="3">
    <source>
        <dbReference type="Pfam" id="PF18962"/>
    </source>
</evidence>
<dbReference type="InterPro" id="IPR026444">
    <property type="entry name" value="Secre_tail"/>
</dbReference>
<dbReference type="Pfam" id="PF18962">
    <property type="entry name" value="Por_Secre_tail"/>
    <property type="match status" value="1"/>
</dbReference>
<keyword evidence="5" id="KW-1185">Reference proteome</keyword>
<proteinExistence type="predicted"/>
<feature type="chain" id="PRO_5024431856" evidence="2">
    <location>
        <begin position="19"/>
        <end position="550"/>
    </location>
</feature>
<evidence type="ECO:0000313" key="5">
    <source>
        <dbReference type="Proteomes" id="UP000325141"/>
    </source>
</evidence>
<gene>
    <name evidence="4" type="ORF">F0460_12600</name>
</gene>
<accession>A0A5M6CCT5</accession>
<dbReference type="RefSeq" id="WP_150013754.1">
    <property type="nucleotide sequence ID" value="NZ_VWSG01000010.1"/>
</dbReference>
<name>A0A5M6CCT5_9FLAO</name>
<organism evidence="4 5">
    <name type="scientific">Paenimyroides baculatum</name>
    <dbReference type="NCBI Taxonomy" id="2608000"/>
    <lineage>
        <taxon>Bacteria</taxon>
        <taxon>Pseudomonadati</taxon>
        <taxon>Bacteroidota</taxon>
        <taxon>Flavobacteriia</taxon>
        <taxon>Flavobacteriales</taxon>
        <taxon>Flavobacteriaceae</taxon>
        <taxon>Paenimyroides</taxon>
    </lineage>
</organism>
<sequence>MKNIYIIFILFLGLSAYAQGENDNWYFGDKAAVNFTGTPVALTNSAMSAPKACGSISDAQGNLLFYTDGITIWDRDHNIMPNGTGLTGTANSAQTLIVGDLVNKDRYYVFTTADSYNNQSYTAYTVVDMSLGSLGVNFQPLGDVDTSVKNVPVLDNNGNSITTGAVTAVPHANGTDFWILIPTHTDLLAFQFDITGLNTTPAVSPLLPFSSFPYRSYYIKASPKLSYPIGFDYIVAMGMGHNLLASQCDVYSFDNNTGMLISSFGTSFASANSEQTVEFNEDGTIMYLATQSSGNGLFVKYDIINNNTQQIPGVMPGVNPGQIQRNKDGEIYIAIDGALDLAQIVNPNSFATCSINATALSLNGNKSLKGLPQLFPEHAGCVNDILLVAPEINNNYTYYANNSITMQAAYNVNSLNINMRAGNNILLLPDTEIGLGSNYTAVIEDCPFSKPSKRYWTPPAEKQIYTIGEQSNISVVYHDIKVFPNPTTDSFTIDVGTEVLNRWELYDLSGKLVLQGKEPIGLVDGLAKATYILKVSLKNKEVKTHKLIVK</sequence>
<protein>
    <submittedName>
        <fullName evidence="4">T9SS type A sorting domain-containing protein</fullName>
    </submittedName>
</protein>
<reference evidence="4 5" key="1">
    <citation type="submission" date="2019-09" db="EMBL/GenBank/DDBJ databases">
        <title>Genome sequence and assembly of Flavobacterium sp.</title>
        <authorList>
            <person name="Chhetri G."/>
        </authorList>
    </citation>
    <scope>NUCLEOTIDE SEQUENCE [LARGE SCALE GENOMIC DNA]</scope>
    <source>
        <strain evidence="4 5">SNL9</strain>
    </source>
</reference>
<evidence type="ECO:0000256" key="1">
    <source>
        <dbReference type="ARBA" id="ARBA00022729"/>
    </source>
</evidence>
<feature type="signal peptide" evidence="2">
    <location>
        <begin position="1"/>
        <end position="18"/>
    </location>
</feature>
<keyword evidence="1 2" id="KW-0732">Signal</keyword>
<dbReference type="AlphaFoldDB" id="A0A5M6CCT5"/>
<dbReference type="EMBL" id="VWSG01000010">
    <property type="protein sequence ID" value="KAA5532881.1"/>
    <property type="molecule type" value="Genomic_DNA"/>
</dbReference>
<feature type="domain" description="Secretion system C-terminal sorting" evidence="3">
    <location>
        <begin position="482"/>
        <end position="549"/>
    </location>
</feature>
<dbReference type="Proteomes" id="UP000325141">
    <property type="component" value="Unassembled WGS sequence"/>
</dbReference>
<dbReference type="NCBIfam" id="TIGR04183">
    <property type="entry name" value="Por_Secre_tail"/>
    <property type="match status" value="1"/>
</dbReference>
<comment type="caution">
    <text evidence="4">The sequence shown here is derived from an EMBL/GenBank/DDBJ whole genome shotgun (WGS) entry which is preliminary data.</text>
</comment>
<evidence type="ECO:0000256" key="2">
    <source>
        <dbReference type="SAM" id="SignalP"/>
    </source>
</evidence>
<evidence type="ECO:0000313" key="4">
    <source>
        <dbReference type="EMBL" id="KAA5532881.1"/>
    </source>
</evidence>